<dbReference type="Proteomes" id="UP001232063">
    <property type="component" value="Unassembled WGS sequence"/>
</dbReference>
<dbReference type="EMBL" id="JASJOU010000009">
    <property type="protein sequence ID" value="MDJ1503750.1"/>
    <property type="molecule type" value="Genomic_DNA"/>
</dbReference>
<organism evidence="1 2">
    <name type="scientific">Xanthocytophaga agilis</name>
    <dbReference type="NCBI Taxonomy" id="3048010"/>
    <lineage>
        <taxon>Bacteria</taxon>
        <taxon>Pseudomonadati</taxon>
        <taxon>Bacteroidota</taxon>
        <taxon>Cytophagia</taxon>
        <taxon>Cytophagales</taxon>
        <taxon>Rhodocytophagaceae</taxon>
        <taxon>Xanthocytophaga</taxon>
    </lineage>
</organism>
<dbReference type="AlphaFoldDB" id="A0AAE3R5S3"/>
<evidence type="ECO:0000313" key="1">
    <source>
        <dbReference type="EMBL" id="MDJ1503750.1"/>
    </source>
</evidence>
<proteinExistence type="predicted"/>
<keyword evidence="2" id="KW-1185">Reference proteome</keyword>
<sequence length="150" mass="17327">MAVCNKVLDLYEVQEGYYACENQEQIADWLFQHPSLYKKILESSEQEANVLSLVTYEKGSFHVYFLVSEVVMGENCLWLLYVPNYLSKHFDLLCFAHQYTNMDITELFSDMSNQFTSLSAEKGHILPVSGCKHSIFTGFIYDTDSIFSKN</sequence>
<evidence type="ECO:0000313" key="2">
    <source>
        <dbReference type="Proteomes" id="UP001232063"/>
    </source>
</evidence>
<reference evidence="1" key="1">
    <citation type="submission" date="2023-05" db="EMBL/GenBank/DDBJ databases">
        <authorList>
            <person name="Zhang X."/>
        </authorList>
    </citation>
    <scope>NUCLEOTIDE SEQUENCE</scope>
    <source>
        <strain evidence="1">BD1B2-1</strain>
    </source>
</reference>
<comment type="caution">
    <text evidence="1">The sequence shown here is derived from an EMBL/GenBank/DDBJ whole genome shotgun (WGS) entry which is preliminary data.</text>
</comment>
<dbReference type="RefSeq" id="WP_313986526.1">
    <property type="nucleotide sequence ID" value="NZ_JASJOU010000009.1"/>
</dbReference>
<accession>A0AAE3R5S3</accession>
<name>A0AAE3R5S3_9BACT</name>
<protein>
    <submittedName>
        <fullName evidence="1">Uncharacterized protein</fullName>
    </submittedName>
</protein>
<gene>
    <name evidence="1" type="ORF">QNI22_24015</name>
</gene>